<dbReference type="InterPro" id="IPR016160">
    <property type="entry name" value="Ald_DH_CS_CYS"/>
</dbReference>
<evidence type="ECO:0000313" key="8">
    <source>
        <dbReference type="Proteomes" id="UP000821837"/>
    </source>
</evidence>
<dbReference type="InterPro" id="IPR029510">
    <property type="entry name" value="Ald_DH_CS_GLU"/>
</dbReference>
<evidence type="ECO:0000256" key="2">
    <source>
        <dbReference type="ARBA" id="ARBA00023002"/>
    </source>
</evidence>
<dbReference type="Gene3D" id="3.40.309.10">
    <property type="entry name" value="Aldehyde Dehydrogenase, Chain A, domain 2"/>
    <property type="match status" value="1"/>
</dbReference>
<gene>
    <name evidence="7" type="ORF">HPB52_017748</name>
</gene>
<dbReference type="PANTHER" id="PTHR43720">
    <property type="entry name" value="2-AMINOMUCONIC SEMIALDEHYDE DEHYDROGENASE"/>
    <property type="match status" value="1"/>
</dbReference>
<dbReference type="InterPro" id="IPR015590">
    <property type="entry name" value="Aldehyde_DH_dom"/>
</dbReference>
<dbReference type="EMBL" id="JABSTV010001248">
    <property type="protein sequence ID" value="KAH7969403.1"/>
    <property type="molecule type" value="Genomic_DNA"/>
</dbReference>
<reference evidence="7" key="2">
    <citation type="submission" date="2021-09" db="EMBL/GenBank/DDBJ databases">
        <authorList>
            <person name="Jia N."/>
            <person name="Wang J."/>
            <person name="Shi W."/>
            <person name="Du L."/>
            <person name="Sun Y."/>
            <person name="Zhan W."/>
            <person name="Jiang J."/>
            <person name="Wang Q."/>
            <person name="Zhang B."/>
            <person name="Ji P."/>
            <person name="Sakyi L.B."/>
            <person name="Cui X."/>
            <person name="Yuan T."/>
            <person name="Jiang B."/>
            <person name="Yang W."/>
            <person name="Lam T.T.-Y."/>
            <person name="Chang Q."/>
            <person name="Ding S."/>
            <person name="Wang X."/>
            <person name="Zhu J."/>
            <person name="Ruan X."/>
            <person name="Zhao L."/>
            <person name="Wei J."/>
            <person name="Que T."/>
            <person name="Du C."/>
            <person name="Cheng J."/>
            <person name="Dai P."/>
            <person name="Han X."/>
            <person name="Huang E."/>
            <person name="Gao Y."/>
            <person name="Liu J."/>
            <person name="Shao H."/>
            <person name="Ye R."/>
            <person name="Li L."/>
            <person name="Wei W."/>
            <person name="Wang X."/>
            <person name="Wang C."/>
            <person name="Huo Q."/>
            <person name="Li W."/>
            <person name="Guo W."/>
            <person name="Chen H."/>
            <person name="Chen S."/>
            <person name="Zhou L."/>
            <person name="Zhou L."/>
            <person name="Ni X."/>
            <person name="Tian J."/>
            <person name="Zhou Y."/>
            <person name="Sheng Y."/>
            <person name="Liu T."/>
            <person name="Pan Y."/>
            <person name="Xia L."/>
            <person name="Li J."/>
            <person name="Zhao F."/>
            <person name="Cao W."/>
        </authorList>
    </citation>
    <scope>NUCLEOTIDE SEQUENCE</scope>
    <source>
        <strain evidence="7">Rsan-2018</strain>
        <tissue evidence="7">Larvae</tissue>
    </source>
</reference>
<keyword evidence="8" id="KW-1185">Reference proteome</keyword>
<evidence type="ECO:0000256" key="5">
    <source>
        <dbReference type="RuleBase" id="RU003345"/>
    </source>
</evidence>
<dbReference type="Pfam" id="PF00171">
    <property type="entry name" value="Aldedh"/>
    <property type="match status" value="1"/>
</dbReference>
<dbReference type="PROSITE" id="PS00070">
    <property type="entry name" value="ALDEHYDE_DEHYDR_CYS"/>
    <property type="match status" value="1"/>
</dbReference>
<evidence type="ECO:0000256" key="1">
    <source>
        <dbReference type="ARBA" id="ARBA00009986"/>
    </source>
</evidence>
<sequence length="475" mass="52499">MNGNARERSGSPARAGMWPPVRRMFVLENFINGKFESLDETIENVDPSTGVVYSRLPNSGSREVEEAVHAAMQAFPTWSMKSPEERSKFLIRIADLIESRLDEFAQAESRDQGKPVWLARAVDIPRAVHNFRHFATTAQCDREMAIPQQQSNVLHYTVRSAVGVVAVIVPWNLPLYLLTFKLAPAMVYGNTVVAKPSELTSVTAWMLAKVFVDAGLPPGVVNFVFGYGHIVGDALVRHPNTKAISFTGSTKTGTTIAQMAAPHAKKLSLEMGGKNAAIVFEDADLKKCIATLIKASFLNQGEICLCTSRIYVHKKIYQTFTDMFVQEARKLKVGPPQSESVFMGALVSKEHLEKVKFYIKLAMQDGGKVLCGGLGEEPKLPKENKNGYFLLPTVITDLPHASRCIQEEIFGPVTCLTAFDTDHEVVEKVNGVAYGLCASIWSKDVCRIHKMAQHLEVSIDDRSLPSADTKEKPKF</sequence>
<evidence type="ECO:0000313" key="7">
    <source>
        <dbReference type="EMBL" id="KAH7969403.1"/>
    </source>
</evidence>
<dbReference type="VEuPathDB" id="VectorBase:RSAN_035726"/>
<evidence type="ECO:0000256" key="3">
    <source>
        <dbReference type="ARBA" id="ARBA00023027"/>
    </source>
</evidence>
<dbReference type="PROSITE" id="PS00687">
    <property type="entry name" value="ALDEHYDE_DEHYDR_GLU"/>
    <property type="match status" value="1"/>
</dbReference>
<feature type="domain" description="Aldehyde dehydrogenase" evidence="6">
    <location>
        <begin position="39"/>
        <end position="458"/>
    </location>
</feature>
<dbReference type="Proteomes" id="UP000821837">
    <property type="component" value="Unassembled WGS sequence"/>
</dbReference>
<dbReference type="InterPro" id="IPR016162">
    <property type="entry name" value="Ald_DH_N"/>
</dbReference>
<dbReference type="InterPro" id="IPR016163">
    <property type="entry name" value="Ald_DH_C"/>
</dbReference>
<accession>A0A9D4T4C8</accession>
<dbReference type="InterPro" id="IPR016161">
    <property type="entry name" value="Ald_DH/histidinol_DH"/>
</dbReference>
<organism evidence="7 8">
    <name type="scientific">Rhipicephalus sanguineus</name>
    <name type="common">Brown dog tick</name>
    <name type="synonym">Ixodes sanguineus</name>
    <dbReference type="NCBI Taxonomy" id="34632"/>
    <lineage>
        <taxon>Eukaryota</taxon>
        <taxon>Metazoa</taxon>
        <taxon>Ecdysozoa</taxon>
        <taxon>Arthropoda</taxon>
        <taxon>Chelicerata</taxon>
        <taxon>Arachnida</taxon>
        <taxon>Acari</taxon>
        <taxon>Parasitiformes</taxon>
        <taxon>Ixodida</taxon>
        <taxon>Ixodoidea</taxon>
        <taxon>Ixodidae</taxon>
        <taxon>Rhipicephalinae</taxon>
        <taxon>Rhipicephalus</taxon>
        <taxon>Rhipicephalus</taxon>
    </lineage>
</organism>
<name>A0A9D4T4C8_RHISA</name>
<keyword evidence="2 5" id="KW-0560">Oxidoreductase</keyword>
<evidence type="ECO:0000259" key="6">
    <source>
        <dbReference type="Pfam" id="PF00171"/>
    </source>
</evidence>
<dbReference type="Gene3D" id="3.40.605.10">
    <property type="entry name" value="Aldehyde Dehydrogenase, Chain A, domain 1"/>
    <property type="match status" value="1"/>
</dbReference>
<dbReference type="FunFam" id="3.40.605.10:FF:000001">
    <property type="entry name" value="Aldehyde dehydrogenase 1"/>
    <property type="match status" value="1"/>
</dbReference>
<reference evidence="7" key="1">
    <citation type="journal article" date="2020" name="Cell">
        <title>Large-Scale Comparative Analyses of Tick Genomes Elucidate Their Genetic Diversity and Vector Capacities.</title>
        <authorList>
            <consortium name="Tick Genome and Microbiome Consortium (TIGMIC)"/>
            <person name="Jia N."/>
            <person name="Wang J."/>
            <person name="Shi W."/>
            <person name="Du L."/>
            <person name="Sun Y."/>
            <person name="Zhan W."/>
            <person name="Jiang J.F."/>
            <person name="Wang Q."/>
            <person name="Zhang B."/>
            <person name="Ji P."/>
            <person name="Bell-Sakyi L."/>
            <person name="Cui X.M."/>
            <person name="Yuan T.T."/>
            <person name="Jiang B.G."/>
            <person name="Yang W.F."/>
            <person name="Lam T.T."/>
            <person name="Chang Q.C."/>
            <person name="Ding S.J."/>
            <person name="Wang X.J."/>
            <person name="Zhu J.G."/>
            <person name="Ruan X.D."/>
            <person name="Zhao L."/>
            <person name="Wei J.T."/>
            <person name="Ye R.Z."/>
            <person name="Que T.C."/>
            <person name="Du C.H."/>
            <person name="Zhou Y.H."/>
            <person name="Cheng J.X."/>
            <person name="Dai P.F."/>
            <person name="Guo W.B."/>
            <person name="Han X.H."/>
            <person name="Huang E.J."/>
            <person name="Li L.F."/>
            <person name="Wei W."/>
            <person name="Gao Y.C."/>
            <person name="Liu J.Z."/>
            <person name="Shao H.Z."/>
            <person name="Wang X."/>
            <person name="Wang C.C."/>
            <person name="Yang T.C."/>
            <person name="Huo Q.B."/>
            <person name="Li W."/>
            <person name="Chen H.Y."/>
            <person name="Chen S.E."/>
            <person name="Zhou L.G."/>
            <person name="Ni X.B."/>
            <person name="Tian J.H."/>
            <person name="Sheng Y."/>
            <person name="Liu T."/>
            <person name="Pan Y.S."/>
            <person name="Xia L.Y."/>
            <person name="Li J."/>
            <person name="Zhao F."/>
            <person name="Cao W.C."/>
        </authorList>
    </citation>
    <scope>NUCLEOTIDE SEQUENCE</scope>
    <source>
        <strain evidence="7">Rsan-2018</strain>
    </source>
</reference>
<comment type="similarity">
    <text evidence="1 5">Belongs to the aldehyde dehydrogenase family.</text>
</comment>
<feature type="active site" evidence="4">
    <location>
        <position position="270"/>
    </location>
</feature>
<dbReference type="CDD" id="cd07093">
    <property type="entry name" value="ALDH_F8_HMSADH"/>
    <property type="match status" value="1"/>
</dbReference>
<proteinExistence type="inferred from homology"/>
<keyword evidence="3" id="KW-0520">NAD</keyword>
<evidence type="ECO:0000256" key="4">
    <source>
        <dbReference type="PROSITE-ProRule" id="PRU10007"/>
    </source>
</evidence>
<protein>
    <recommendedName>
        <fullName evidence="6">Aldehyde dehydrogenase domain-containing protein</fullName>
    </recommendedName>
</protein>
<dbReference type="GO" id="GO:0016620">
    <property type="term" value="F:oxidoreductase activity, acting on the aldehyde or oxo group of donors, NAD or NADP as acceptor"/>
    <property type="evidence" value="ECO:0007669"/>
    <property type="project" value="InterPro"/>
</dbReference>
<dbReference type="SUPFAM" id="SSF53720">
    <property type="entry name" value="ALDH-like"/>
    <property type="match status" value="1"/>
</dbReference>
<comment type="caution">
    <text evidence="7">The sequence shown here is derived from an EMBL/GenBank/DDBJ whole genome shotgun (WGS) entry which is preliminary data.</text>
</comment>
<dbReference type="PANTHER" id="PTHR43720:SF2">
    <property type="entry name" value="2-AMINOMUCONIC SEMIALDEHYDE DEHYDROGENASE"/>
    <property type="match status" value="1"/>
</dbReference>
<dbReference type="AlphaFoldDB" id="A0A9D4T4C8"/>